<dbReference type="EMBL" id="QGNA01000001">
    <property type="protein sequence ID" value="PWS39165.1"/>
    <property type="molecule type" value="Genomic_DNA"/>
</dbReference>
<keyword evidence="7 8" id="KW-0472">Membrane</keyword>
<dbReference type="PANTHER" id="PTHR42929:SF1">
    <property type="entry name" value="INNER MEMBRANE ABC TRANSPORTER PERMEASE PROTEIN YDCU-RELATED"/>
    <property type="match status" value="1"/>
</dbReference>
<evidence type="ECO:0000313" key="10">
    <source>
        <dbReference type="EMBL" id="PWS39165.1"/>
    </source>
</evidence>
<evidence type="ECO:0000256" key="7">
    <source>
        <dbReference type="ARBA" id="ARBA00023136"/>
    </source>
</evidence>
<dbReference type="PROSITE" id="PS50928">
    <property type="entry name" value="ABC_TM1"/>
    <property type="match status" value="1"/>
</dbReference>
<keyword evidence="4" id="KW-1003">Cell membrane</keyword>
<gene>
    <name evidence="10" type="ORF">DFH01_07985</name>
</gene>
<dbReference type="CDD" id="cd06261">
    <property type="entry name" value="TM_PBP2"/>
    <property type="match status" value="1"/>
</dbReference>
<keyword evidence="6 8" id="KW-1133">Transmembrane helix</keyword>
<evidence type="ECO:0000256" key="4">
    <source>
        <dbReference type="ARBA" id="ARBA00022475"/>
    </source>
</evidence>
<keyword evidence="5 8" id="KW-0812">Transmembrane</keyword>
<dbReference type="SUPFAM" id="SSF161098">
    <property type="entry name" value="MetI-like"/>
    <property type="match status" value="1"/>
</dbReference>
<comment type="caution">
    <text evidence="10">The sequence shown here is derived from an EMBL/GenBank/DDBJ whole genome shotgun (WGS) entry which is preliminary data.</text>
</comment>
<proteinExistence type="inferred from homology"/>
<evidence type="ECO:0000256" key="2">
    <source>
        <dbReference type="ARBA" id="ARBA00007069"/>
    </source>
</evidence>
<dbReference type="AlphaFoldDB" id="A0A317FK56"/>
<reference evidence="11" key="1">
    <citation type="submission" date="2018-05" db="EMBL/GenBank/DDBJ databases">
        <authorList>
            <person name="Du Z."/>
            <person name="Wang X."/>
        </authorList>
    </citation>
    <scope>NUCLEOTIDE SEQUENCE [LARGE SCALE GENOMIC DNA]</scope>
    <source>
        <strain evidence="11">CQN31</strain>
    </source>
</reference>
<organism evidence="10 11">
    <name type="scientific">Falsiroseomonas bella</name>
    <dbReference type="NCBI Taxonomy" id="2184016"/>
    <lineage>
        <taxon>Bacteria</taxon>
        <taxon>Pseudomonadati</taxon>
        <taxon>Pseudomonadota</taxon>
        <taxon>Alphaproteobacteria</taxon>
        <taxon>Acetobacterales</taxon>
        <taxon>Roseomonadaceae</taxon>
        <taxon>Falsiroseomonas</taxon>
    </lineage>
</organism>
<feature type="domain" description="ABC transmembrane type-1" evidence="9">
    <location>
        <begin position="55"/>
        <end position="263"/>
    </location>
</feature>
<dbReference type="GO" id="GO:0005886">
    <property type="term" value="C:plasma membrane"/>
    <property type="evidence" value="ECO:0007669"/>
    <property type="project" value="UniProtKB-SubCell"/>
</dbReference>
<feature type="transmembrane region" description="Helical" evidence="8">
    <location>
        <begin position="145"/>
        <end position="168"/>
    </location>
</feature>
<evidence type="ECO:0000256" key="6">
    <source>
        <dbReference type="ARBA" id="ARBA00022989"/>
    </source>
</evidence>
<keyword evidence="11" id="KW-1185">Reference proteome</keyword>
<name>A0A317FK56_9PROT</name>
<evidence type="ECO:0000313" key="11">
    <source>
        <dbReference type="Proteomes" id="UP000245765"/>
    </source>
</evidence>
<evidence type="ECO:0000256" key="8">
    <source>
        <dbReference type="RuleBase" id="RU363032"/>
    </source>
</evidence>
<sequence>MSRLFPYLLLAPALFVVGAFFLLPLGFSVAGAFEGKEGPTLENISRAVGLYRTDLLFTLLIVALSTALIGAGAIAIGGYLTLGRNRTARRILAALYRWPLFIPFIVAAQAMRGFIGQNGLMNNTLIWLGLMPAEWAQSFLDWRGIVITFVWKQLPFATLLVAGAMAALDRAGIEAAQNLGAGRARILFGIVIPQVARNIMVALVLSFVTMMSVLSVPIMISGQSPTMLTVAMAWRINAMGDYGTANALGLIACIASGLVAWAWLRNSVREAAR</sequence>
<protein>
    <submittedName>
        <fullName evidence="10">ABC transporter permease</fullName>
    </submittedName>
</protein>
<evidence type="ECO:0000256" key="5">
    <source>
        <dbReference type="ARBA" id="ARBA00022692"/>
    </source>
</evidence>
<evidence type="ECO:0000256" key="3">
    <source>
        <dbReference type="ARBA" id="ARBA00022448"/>
    </source>
</evidence>
<feature type="transmembrane region" description="Helical" evidence="8">
    <location>
        <begin position="94"/>
        <end position="115"/>
    </location>
</feature>
<accession>A0A317FK56</accession>
<comment type="similarity">
    <text evidence="2">Belongs to the binding-protein-dependent transport system permease family. CysTW subfamily.</text>
</comment>
<evidence type="ECO:0000256" key="1">
    <source>
        <dbReference type="ARBA" id="ARBA00004651"/>
    </source>
</evidence>
<dbReference type="InterPro" id="IPR035906">
    <property type="entry name" value="MetI-like_sf"/>
</dbReference>
<dbReference type="GO" id="GO:0055085">
    <property type="term" value="P:transmembrane transport"/>
    <property type="evidence" value="ECO:0007669"/>
    <property type="project" value="InterPro"/>
</dbReference>
<dbReference type="Gene3D" id="1.10.3720.10">
    <property type="entry name" value="MetI-like"/>
    <property type="match status" value="1"/>
</dbReference>
<dbReference type="Pfam" id="PF00528">
    <property type="entry name" value="BPD_transp_1"/>
    <property type="match status" value="1"/>
</dbReference>
<dbReference type="Proteomes" id="UP000245765">
    <property type="component" value="Unassembled WGS sequence"/>
</dbReference>
<feature type="transmembrane region" description="Helical" evidence="8">
    <location>
        <begin position="242"/>
        <end position="264"/>
    </location>
</feature>
<dbReference type="OrthoDB" id="44077at2"/>
<keyword evidence="3 8" id="KW-0813">Transport</keyword>
<dbReference type="RefSeq" id="WP_109869786.1">
    <property type="nucleotide sequence ID" value="NZ_QGNA01000001.1"/>
</dbReference>
<feature type="transmembrane region" description="Helical" evidence="8">
    <location>
        <begin position="199"/>
        <end position="222"/>
    </location>
</feature>
<dbReference type="PANTHER" id="PTHR42929">
    <property type="entry name" value="INNER MEMBRANE ABC TRANSPORTER PERMEASE PROTEIN YDCU-RELATED-RELATED"/>
    <property type="match status" value="1"/>
</dbReference>
<feature type="transmembrane region" description="Helical" evidence="8">
    <location>
        <begin position="56"/>
        <end position="82"/>
    </location>
</feature>
<comment type="subcellular location">
    <subcellularLocation>
        <location evidence="1 8">Cell membrane</location>
        <topology evidence="1 8">Multi-pass membrane protein</topology>
    </subcellularLocation>
</comment>
<dbReference type="InterPro" id="IPR000515">
    <property type="entry name" value="MetI-like"/>
</dbReference>
<evidence type="ECO:0000259" key="9">
    <source>
        <dbReference type="PROSITE" id="PS50928"/>
    </source>
</evidence>